<evidence type="ECO:0000259" key="6">
    <source>
        <dbReference type="Pfam" id="PF01729"/>
    </source>
</evidence>
<dbReference type="InterPro" id="IPR037128">
    <property type="entry name" value="Quinolinate_PRibosylTase_N_sf"/>
</dbReference>
<evidence type="ECO:0000256" key="2">
    <source>
        <dbReference type="ARBA" id="ARBA00019205"/>
    </source>
</evidence>
<dbReference type="Gene3D" id="3.20.20.70">
    <property type="entry name" value="Aldolase class I"/>
    <property type="match status" value="1"/>
</dbReference>
<dbReference type="PANTHER" id="PTHR32179:SF4">
    <property type="entry name" value="PYROPHOSPHORYLASE MODD-RELATED"/>
    <property type="match status" value="1"/>
</dbReference>
<keyword evidence="9" id="KW-1185">Reference proteome</keyword>
<dbReference type="RefSeq" id="WP_150042358.1">
    <property type="nucleotide sequence ID" value="NZ_OW485601.1"/>
</dbReference>
<dbReference type="SUPFAM" id="SSF54675">
    <property type="entry name" value="Nicotinate/Quinolinate PRTase N-terminal domain-like"/>
    <property type="match status" value="1"/>
</dbReference>
<dbReference type="InterPro" id="IPR006242">
    <property type="entry name" value="ModD"/>
</dbReference>
<dbReference type="Proteomes" id="UP000325255">
    <property type="component" value="Unassembled WGS sequence"/>
</dbReference>
<dbReference type="InterPro" id="IPR027277">
    <property type="entry name" value="NadC/ModD"/>
</dbReference>
<proteinExistence type="inferred from homology"/>
<comment type="similarity">
    <text evidence="1 5">Belongs to the NadC/ModD family.</text>
</comment>
<organism evidence="8 9">
    <name type="scientific">Rhodovastum atsumiense</name>
    <dbReference type="NCBI Taxonomy" id="504468"/>
    <lineage>
        <taxon>Bacteria</taxon>
        <taxon>Pseudomonadati</taxon>
        <taxon>Pseudomonadota</taxon>
        <taxon>Alphaproteobacteria</taxon>
        <taxon>Acetobacterales</taxon>
        <taxon>Acetobacteraceae</taxon>
        <taxon>Rhodovastum</taxon>
    </lineage>
</organism>
<keyword evidence="3 5" id="KW-0328">Glycosyltransferase</keyword>
<dbReference type="EMBL" id="VWPK01000030">
    <property type="protein sequence ID" value="KAA5610624.1"/>
    <property type="molecule type" value="Genomic_DNA"/>
</dbReference>
<dbReference type="SUPFAM" id="SSF51690">
    <property type="entry name" value="Nicotinate/Quinolinate PRTase C-terminal domain-like"/>
    <property type="match status" value="1"/>
</dbReference>
<feature type="domain" description="Quinolinate phosphoribosyl transferase C-terminal" evidence="6">
    <location>
        <begin position="107"/>
        <end position="277"/>
    </location>
</feature>
<evidence type="ECO:0000256" key="5">
    <source>
        <dbReference type="PIRNR" id="PIRNR006250"/>
    </source>
</evidence>
<reference evidence="8 9" key="1">
    <citation type="submission" date="2019-09" db="EMBL/GenBank/DDBJ databases">
        <title>Genome sequence of Rhodovastum atsumiense, a diverse member of the Acetobacteraceae family of non-sulfur purple photosynthetic bacteria.</title>
        <authorList>
            <person name="Meyer T."/>
            <person name="Kyndt J."/>
        </authorList>
    </citation>
    <scope>NUCLEOTIDE SEQUENCE [LARGE SCALE GENOMIC DNA]</scope>
    <source>
        <strain evidence="8 9">DSM 21279</strain>
    </source>
</reference>
<dbReference type="Pfam" id="PF02749">
    <property type="entry name" value="QRPTase_N"/>
    <property type="match status" value="1"/>
</dbReference>
<dbReference type="InterPro" id="IPR022412">
    <property type="entry name" value="Quinolinate_PRibosylTrfase_N"/>
</dbReference>
<evidence type="ECO:0000259" key="7">
    <source>
        <dbReference type="Pfam" id="PF02749"/>
    </source>
</evidence>
<dbReference type="PANTHER" id="PTHR32179">
    <property type="entry name" value="NICOTINATE-NUCLEOTIDE PYROPHOSPHORYLASE [CARBOXYLATING]"/>
    <property type="match status" value="1"/>
</dbReference>
<dbReference type="OrthoDB" id="8216773at2"/>
<evidence type="ECO:0000256" key="3">
    <source>
        <dbReference type="ARBA" id="ARBA00022676"/>
    </source>
</evidence>
<dbReference type="GO" id="GO:0005737">
    <property type="term" value="C:cytoplasm"/>
    <property type="evidence" value="ECO:0007669"/>
    <property type="project" value="TreeGrafter"/>
</dbReference>
<dbReference type="GO" id="GO:0034213">
    <property type="term" value="P:quinolinate catabolic process"/>
    <property type="evidence" value="ECO:0007669"/>
    <property type="project" value="TreeGrafter"/>
</dbReference>
<evidence type="ECO:0000313" key="9">
    <source>
        <dbReference type="Proteomes" id="UP000325255"/>
    </source>
</evidence>
<evidence type="ECO:0000256" key="4">
    <source>
        <dbReference type="ARBA" id="ARBA00022679"/>
    </source>
</evidence>
<dbReference type="FunFam" id="3.20.20.70:FF:000030">
    <property type="entry name" value="Nicotinate-nucleotide pyrophosphorylase, carboxylating"/>
    <property type="match status" value="1"/>
</dbReference>
<dbReference type="InterPro" id="IPR013785">
    <property type="entry name" value="Aldolase_TIM"/>
</dbReference>
<dbReference type="AlphaFoldDB" id="A0A5M6IQR7"/>
<evidence type="ECO:0000256" key="1">
    <source>
        <dbReference type="ARBA" id="ARBA00009400"/>
    </source>
</evidence>
<feature type="domain" description="Quinolinate phosphoribosyl transferase N-terminal" evidence="7">
    <location>
        <begin position="22"/>
        <end position="105"/>
    </location>
</feature>
<comment type="caution">
    <text evidence="8">The sequence shown here is derived from an EMBL/GenBank/DDBJ whole genome shotgun (WGS) entry which is preliminary data.</text>
</comment>
<dbReference type="NCBIfam" id="TIGR01334">
    <property type="entry name" value="modD"/>
    <property type="match status" value="1"/>
</dbReference>
<evidence type="ECO:0000313" key="8">
    <source>
        <dbReference type="EMBL" id="KAA5610624.1"/>
    </source>
</evidence>
<gene>
    <name evidence="8" type="primary">modD</name>
    <name evidence="8" type="ORF">F1189_18555</name>
</gene>
<name>A0A5M6IQR7_9PROT</name>
<keyword evidence="4 5" id="KW-0808">Transferase</keyword>
<accession>A0A5M6IQR7</accession>
<dbReference type="GO" id="GO:0009435">
    <property type="term" value="P:NAD+ biosynthetic process"/>
    <property type="evidence" value="ECO:0007669"/>
    <property type="project" value="InterPro"/>
</dbReference>
<dbReference type="Pfam" id="PF01729">
    <property type="entry name" value="QRPTase_C"/>
    <property type="match status" value="1"/>
</dbReference>
<sequence length="288" mass="29514">MSFPIPDSELLRLVQEDVPYDDVTTEGLGIAARPGRAGFTAAADMVAACVEDAARLLDLCGCRSVCHVRSGTAVARGTLLLEATGDAGALHRAGKTAQVLIELASGIASRAAAIVAAARAVAPQVAVACTRKHMPGAKRIALKAIMAGGAVPHRLGLSDSVLVFADHRVFLAEGTDLAAVFRRLRAHAPERCLRAEAETEAEALALARAGVDVVQIDKATPESVARLAAAFQACSPRPLLAAAGGINETNAAAFAAAGADLLVTSAPYYATPRDVKLRMSPLPAGQGA</sequence>
<dbReference type="InterPro" id="IPR002638">
    <property type="entry name" value="Quinolinate_PRibosylTrfase_C"/>
</dbReference>
<protein>
    <recommendedName>
        <fullName evidence="2">Putative pyrophosphorylase ModD</fullName>
    </recommendedName>
</protein>
<dbReference type="Gene3D" id="3.90.1170.20">
    <property type="entry name" value="Quinolinate phosphoribosyl transferase, N-terminal domain"/>
    <property type="match status" value="1"/>
</dbReference>
<dbReference type="GO" id="GO:0004514">
    <property type="term" value="F:nicotinate-nucleotide diphosphorylase (carboxylating) activity"/>
    <property type="evidence" value="ECO:0007669"/>
    <property type="project" value="InterPro"/>
</dbReference>
<dbReference type="InterPro" id="IPR036068">
    <property type="entry name" value="Nicotinate_pribotase-like_C"/>
</dbReference>
<dbReference type="PIRSF" id="PIRSF006250">
    <property type="entry name" value="NadC_ModD"/>
    <property type="match status" value="1"/>
</dbReference>